<keyword evidence="1" id="KW-0812">Transmembrane</keyword>
<evidence type="ECO:0000313" key="2">
    <source>
        <dbReference type="EMBL" id="GIE24148.1"/>
    </source>
</evidence>
<sequence>MDREVVQVALMAVPGAYVMSGSLVVTAITAVVATVAVVVPMWKKPSRRIARRGRRPHL</sequence>
<accession>A0ABQ3ZZY3</accession>
<proteinExistence type="predicted"/>
<keyword evidence="1" id="KW-0472">Membrane</keyword>
<keyword evidence="1" id="KW-1133">Transmembrane helix</keyword>
<comment type="caution">
    <text evidence="2">The sequence shown here is derived from an EMBL/GenBank/DDBJ whole genome shotgun (WGS) entry which is preliminary data.</text>
</comment>
<protein>
    <submittedName>
        <fullName evidence="2">Uncharacterized protein</fullName>
    </submittedName>
</protein>
<feature type="transmembrane region" description="Helical" evidence="1">
    <location>
        <begin position="20"/>
        <end position="42"/>
    </location>
</feature>
<reference evidence="2 3" key="1">
    <citation type="submission" date="2021-01" db="EMBL/GenBank/DDBJ databases">
        <title>Whole genome shotgun sequence of Actinoplanes humidus NBRC 14915.</title>
        <authorList>
            <person name="Komaki H."/>
            <person name="Tamura T."/>
        </authorList>
    </citation>
    <scope>NUCLEOTIDE SEQUENCE [LARGE SCALE GENOMIC DNA]</scope>
    <source>
        <strain evidence="2 3">NBRC 14915</strain>
    </source>
</reference>
<evidence type="ECO:0000313" key="3">
    <source>
        <dbReference type="Proteomes" id="UP000603200"/>
    </source>
</evidence>
<keyword evidence="3" id="KW-1185">Reference proteome</keyword>
<organism evidence="2 3">
    <name type="scientific">Winogradskya humida</name>
    <dbReference type="NCBI Taxonomy" id="113566"/>
    <lineage>
        <taxon>Bacteria</taxon>
        <taxon>Bacillati</taxon>
        <taxon>Actinomycetota</taxon>
        <taxon>Actinomycetes</taxon>
        <taxon>Micromonosporales</taxon>
        <taxon>Micromonosporaceae</taxon>
        <taxon>Winogradskya</taxon>
    </lineage>
</organism>
<dbReference type="EMBL" id="BOMN01000102">
    <property type="protein sequence ID" value="GIE24148.1"/>
    <property type="molecule type" value="Genomic_DNA"/>
</dbReference>
<dbReference type="RefSeq" id="WP_203841178.1">
    <property type="nucleotide sequence ID" value="NZ_BAAATV010000012.1"/>
</dbReference>
<evidence type="ECO:0000256" key="1">
    <source>
        <dbReference type="SAM" id="Phobius"/>
    </source>
</evidence>
<gene>
    <name evidence="2" type="ORF">Ahu01nite_072500</name>
</gene>
<dbReference type="Proteomes" id="UP000603200">
    <property type="component" value="Unassembled WGS sequence"/>
</dbReference>
<name>A0ABQ3ZZY3_9ACTN</name>